<accession>A0A401XM91</accession>
<dbReference type="EMBL" id="BHZE01000016">
    <property type="protein sequence ID" value="GCD78112.1"/>
    <property type="molecule type" value="Genomic_DNA"/>
</dbReference>
<evidence type="ECO:0000313" key="2">
    <source>
        <dbReference type="EMBL" id="GCD78112.1"/>
    </source>
</evidence>
<evidence type="ECO:0000256" key="1">
    <source>
        <dbReference type="ARBA" id="ARBA00006047"/>
    </source>
</evidence>
<dbReference type="PANTHER" id="PTHR42655:SF1">
    <property type="entry name" value="GLYCOGEN PHOSPHORYLASE"/>
    <property type="match status" value="1"/>
</dbReference>
<dbReference type="AlphaFoldDB" id="A0A401XM91"/>
<dbReference type="InterPro" id="IPR052182">
    <property type="entry name" value="Glycogen/Maltodextrin_Phosph"/>
</dbReference>
<evidence type="ECO:0000313" key="3">
    <source>
        <dbReference type="Proteomes" id="UP000286715"/>
    </source>
</evidence>
<proteinExistence type="inferred from homology"/>
<organism evidence="2 3">
    <name type="scientific">Thermaurantimonas aggregans</name>
    <dbReference type="NCBI Taxonomy" id="2173829"/>
    <lineage>
        <taxon>Bacteria</taxon>
        <taxon>Pseudomonadati</taxon>
        <taxon>Bacteroidota</taxon>
        <taxon>Flavobacteriia</taxon>
        <taxon>Flavobacteriales</taxon>
        <taxon>Schleiferiaceae</taxon>
        <taxon>Thermaurantimonas</taxon>
    </lineage>
</organism>
<dbReference type="InterPro" id="IPR011834">
    <property type="entry name" value="Agluc_phsphrylas"/>
</dbReference>
<dbReference type="NCBIfam" id="TIGR02094">
    <property type="entry name" value="more_P_ylases"/>
    <property type="match status" value="2"/>
</dbReference>
<dbReference type="GO" id="GO:0030170">
    <property type="term" value="F:pyridoxal phosphate binding"/>
    <property type="evidence" value="ECO:0007669"/>
    <property type="project" value="InterPro"/>
</dbReference>
<dbReference type="RefSeq" id="WP_124398172.1">
    <property type="nucleotide sequence ID" value="NZ_BHZE01000016.1"/>
</dbReference>
<reference evidence="2 3" key="1">
    <citation type="submission" date="2018-11" db="EMBL/GenBank/DDBJ databases">
        <title>Schleiferia aggregans sp. nov., a moderately thermophilic heterotrophic bacterium isolated from microbial mats at a terrestrial hot spring.</title>
        <authorList>
            <person name="Iino T."/>
            <person name="Ohkuma M."/>
            <person name="Haruta S."/>
        </authorList>
    </citation>
    <scope>NUCLEOTIDE SEQUENCE [LARGE SCALE GENOMIC DNA]</scope>
    <source>
        <strain evidence="2 3">LA</strain>
    </source>
</reference>
<gene>
    <name evidence="2" type="ORF">JCM31826_15940</name>
</gene>
<dbReference type="GO" id="GO:0005975">
    <property type="term" value="P:carbohydrate metabolic process"/>
    <property type="evidence" value="ECO:0007669"/>
    <property type="project" value="InterPro"/>
</dbReference>
<dbReference type="SUPFAM" id="SSF53756">
    <property type="entry name" value="UDP-Glycosyltransferase/glycogen phosphorylase"/>
    <property type="match status" value="1"/>
</dbReference>
<sequence>MAVSEYSNWKMPYTPDEKYSKRVAYFSMEFAIDQSLKIYSGGLGFLSGSHMRSAYNLKQNLIGIGILWKYGYYDQNRNHDQTLRVDFIEKNYTFLEDTGIVVDVQIFDNPHVKVKALVLRPEIFKTVPIYLLTTDMDDNDHLSRTITHRLYDDNEFTRVAQSIVLGQGGAKVVEALGGADIYHLNEGHALPAFTYLYGKAKDKEAVKRQFVFTTHTPEQAGNEERSLELLQKINFFPNWNKAEIEKITHQTPGRVNYTLTALRLAKKANAVSKLHGEVSREMWKNYQDICEIDHITNAQSLSYWGDKPMQEALEADDYQAIVTRKKELKHNLFKVVADQTGKLFDPEVVTIVWARRFAAYKRPNLIFREMEPFMELLNNKKYPVQIIWAGKPYPTDYNAIEIFNRIVHLTKQLPNACILTGYELALSRILKNGTDVWLNTPRKPREASGTSGMTAAMNGAVNFSINDGWMVEFGKHRHNCYLIPDTTAPGIVDIQDKEDFENLYKVLNNELLPDFYDGKGMWKKIMMNSMKEVLTYFRSIRMADEYYSKLYLYEPASKKKTSK</sequence>
<name>A0A401XM91_9FLAO</name>
<dbReference type="PANTHER" id="PTHR42655">
    <property type="entry name" value="GLYCOGEN PHOSPHORYLASE"/>
    <property type="match status" value="1"/>
</dbReference>
<dbReference type="OrthoDB" id="9760804at2"/>
<dbReference type="Proteomes" id="UP000286715">
    <property type="component" value="Unassembled WGS sequence"/>
</dbReference>
<keyword evidence="3" id="KW-1185">Reference proteome</keyword>
<dbReference type="Gene3D" id="3.40.50.2000">
    <property type="entry name" value="Glycogen Phosphorylase B"/>
    <property type="match status" value="2"/>
</dbReference>
<dbReference type="InterPro" id="IPR000811">
    <property type="entry name" value="Glyco_trans_35"/>
</dbReference>
<dbReference type="GO" id="GO:0008184">
    <property type="term" value="F:glycogen phosphorylase activity"/>
    <property type="evidence" value="ECO:0007669"/>
    <property type="project" value="InterPro"/>
</dbReference>
<comment type="caution">
    <text evidence="2">The sequence shown here is derived from an EMBL/GenBank/DDBJ whole genome shotgun (WGS) entry which is preliminary data.</text>
</comment>
<dbReference type="Pfam" id="PF00343">
    <property type="entry name" value="Phosphorylase"/>
    <property type="match status" value="1"/>
</dbReference>
<evidence type="ECO:0008006" key="4">
    <source>
        <dbReference type="Google" id="ProtNLM"/>
    </source>
</evidence>
<comment type="similarity">
    <text evidence="1">Belongs to the glycogen phosphorylase family.</text>
</comment>
<protein>
    <recommendedName>
        <fullName evidence="4">Alpha-glucan family phosphorylase</fullName>
    </recommendedName>
</protein>